<dbReference type="Proteomes" id="UP000233551">
    <property type="component" value="Unassembled WGS sequence"/>
</dbReference>
<proteinExistence type="predicted"/>
<evidence type="ECO:0000313" key="2">
    <source>
        <dbReference type="EMBL" id="PKI64906.1"/>
    </source>
</evidence>
<protein>
    <submittedName>
        <fullName evidence="2">Uncharacterized protein</fullName>
    </submittedName>
</protein>
<comment type="caution">
    <text evidence="2">The sequence shown here is derived from an EMBL/GenBank/DDBJ whole genome shotgun (WGS) entry which is preliminary data.</text>
</comment>
<organism evidence="2 3">
    <name type="scientific">Punica granatum</name>
    <name type="common">Pomegranate</name>
    <dbReference type="NCBI Taxonomy" id="22663"/>
    <lineage>
        <taxon>Eukaryota</taxon>
        <taxon>Viridiplantae</taxon>
        <taxon>Streptophyta</taxon>
        <taxon>Embryophyta</taxon>
        <taxon>Tracheophyta</taxon>
        <taxon>Spermatophyta</taxon>
        <taxon>Magnoliopsida</taxon>
        <taxon>eudicotyledons</taxon>
        <taxon>Gunneridae</taxon>
        <taxon>Pentapetalae</taxon>
        <taxon>rosids</taxon>
        <taxon>malvids</taxon>
        <taxon>Myrtales</taxon>
        <taxon>Lythraceae</taxon>
        <taxon>Punica</taxon>
    </lineage>
</organism>
<name>A0A2I0KAW4_PUNGR</name>
<sequence length="68" mass="7402">MHPKAPRWSSTPHARKTGEERKGPSTRLGAPTPASTPLARWLESNYLARGVEGHTRRVGAPIPSSSIF</sequence>
<feature type="region of interest" description="Disordered" evidence="1">
    <location>
        <begin position="1"/>
        <end position="38"/>
    </location>
</feature>
<evidence type="ECO:0000313" key="3">
    <source>
        <dbReference type="Proteomes" id="UP000233551"/>
    </source>
</evidence>
<gene>
    <name evidence="2" type="ORF">CRG98_014702</name>
</gene>
<keyword evidence="3" id="KW-1185">Reference proteome</keyword>
<dbReference type="EMBL" id="PGOL01000788">
    <property type="protein sequence ID" value="PKI64906.1"/>
    <property type="molecule type" value="Genomic_DNA"/>
</dbReference>
<evidence type="ECO:0000256" key="1">
    <source>
        <dbReference type="SAM" id="MobiDB-lite"/>
    </source>
</evidence>
<accession>A0A2I0KAW4</accession>
<dbReference type="AlphaFoldDB" id="A0A2I0KAW4"/>
<reference evidence="2 3" key="1">
    <citation type="submission" date="2017-11" db="EMBL/GenBank/DDBJ databases">
        <title>De-novo sequencing of pomegranate (Punica granatum L.) genome.</title>
        <authorList>
            <person name="Akparov Z."/>
            <person name="Amiraslanov A."/>
            <person name="Hajiyeva S."/>
            <person name="Abbasov M."/>
            <person name="Kaur K."/>
            <person name="Hamwieh A."/>
            <person name="Solovyev V."/>
            <person name="Salamov A."/>
            <person name="Braich B."/>
            <person name="Kosarev P."/>
            <person name="Mahmoud A."/>
            <person name="Hajiyev E."/>
            <person name="Babayeva S."/>
            <person name="Izzatullayeva V."/>
            <person name="Mammadov A."/>
            <person name="Mammadov A."/>
            <person name="Sharifova S."/>
            <person name="Ojaghi J."/>
            <person name="Eynullazada K."/>
            <person name="Bayramov B."/>
            <person name="Abdulazimova A."/>
            <person name="Shahmuradov I."/>
        </authorList>
    </citation>
    <scope>NUCLEOTIDE SEQUENCE [LARGE SCALE GENOMIC DNA]</scope>
    <source>
        <strain evidence="3">cv. AG2017</strain>
        <tissue evidence="2">Leaf</tissue>
    </source>
</reference>